<dbReference type="GO" id="GO:0006048">
    <property type="term" value="P:UDP-N-acetylglucosamine biosynthetic process"/>
    <property type="evidence" value="ECO:0007669"/>
    <property type="project" value="UniProtKB-UniRule"/>
</dbReference>
<dbReference type="EC" id="5.4.2.3" evidence="4 12"/>
<comment type="pathway">
    <text evidence="2 12">Nucleotide-sugar biosynthesis; UDP-N-acetyl-alpha-D-glucosamine biosynthesis; N-acetyl-alpha-D-glucosamine 1-phosphate from alpha-D-glucosamine 6-phosphate (route I): step 2/2.</text>
</comment>
<dbReference type="CDD" id="cd03086">
    <property type="entry name" value="PGM3"/>
    <property type="match status" value="1"/>
</dbReference>
<evidence type="ECO:0000256" key="10">
    <source>
        <dbReference type="ARBA" id="ARBA00031926"/>
    </source>
</evidence>
<feature type="domain" description="Phosphoacetylglucosamine mutase AMG1" evidence="18">
    <location>
        <begin position="300"/>
        <end position="447"/>
    </location>
</feature>
<evidence type="ECO:0000256" key="7">
    <source>
        <dbReference type="ARBA" id="ARBA00022842"/>
    </source>
</evidence>
<dbReference type="Pfam" id="PF21404">
    <property type="entry name" value="AMG1_III"/>
    <property type="match status" value="1"/>
</dbReference>
<dbReference type="Gene3D" id="3.40.120.10">
    <property type="entry name" value="Alpha-D-Glucose-1,6-Bisphosphate, subunit A, domain 3"/>
    <property type="match status" value="2"/>
</dbReference>
<keyword evidence="8 12" id="KW-0413">Isomerase</keyword>
<dbReference type="Proteomes" id="UP000317494">
    <property type="component" value="Unassembled WGS sequence"/>
</dbReference>
<dbReference type="InterPro" id="IPR049022">
    <property type="entry name" value="AMG1_III"/>
</dbReference>
<comment type="cofactor">
    <cofactor evidence="12 15">
        <name>Mg(2+)</name>
        <dbReference type="ChEBI" id="CHEBI:18420"/>
    </cofactor>
    <text evidence="12 15">Binds 1 Mg(2+) ion per subunit.</text>
</comment>
<evidence type="ECO:0000256" key="13">
    <source>
        <dbReference type="PIRSR" id="PIRSR016408-1"/>
    </source>
</evidence>
<dbReference type="InterPro" id="IPR016055">
    <property type="entry name" value="A-D-PHexomutase_a/b/a-I/II/III"/>
</dbReference>
<feature type="binding site" evidence="15">
    <location>
        <position position="283"/>
    </location>
    <ligand>
        <name>Mg(2+)</name>
        <dbReference type="ChEBI" id="CHEBI:18420"/>
    </ligand>
</feature>
<reference evidence="22 23" key="1">
    <citation type="journal article" date="2019" name="Sci. Rep.">
        <title>Comparative genomics of chytrid fungi reveal insights into the obligate biotrophic and pathogenic lifestyle of Synchytrium endobioticum.</title>
        <authorList>
            <person name="van de Vossenberg B.T.L.H."/>
            <person name="Warris S."/>
            <person name="Nguyen H.D.T."/>
            <person name="van Gent-Pelzer M.P.E."/>
            <person name="Joly D.L."/>
            <person name="van de Geest H.C."/>
            <person name="Bonants P.J.M."/>
            <person name="Smith D.S."/>
            <person name="Levesque C.A."/>
            <person name="van der Lee T.A.J."/>
        </authorList>
    </citation>
    <scope>NUCLEOTIDE SEQUENCE [LARGE SCALE GENOMIC DNA]</scope>
    <source>
        <strain evidence="20 23">LEV6574</strain>
        <strain evidence="21 22">MB42</strain>
    </source>
</reference>
<evidence type="ECO:0000259" key="19">
    <source>
        <dbReference type="Pfam" id="PF21405"/>
    </source>
</evidence>
<dbReference type="InterPro" id="IPR016657">
    <property type="entry name" value="PAGM"/>
</dbReference>
<evidence type="ECO:0000256" key="2">
    <source>
        <dbReference type="ARBA" id="ARBA00004865"/>
    </source>
</evidence>
<keyword evidence="9" id="KW-0119">Carbohydrate metabolism</keyword>
<gene>
    <name evidence="20" type="ORF">SeLEV6574_g06697</name>
    <name evidence="21" type="ORF">SeMB42_g04249</name>
</gene>
<dbReference type="InterPro" id="IPR049023">
    <property type="entry name" value="AMG1_II"/>
</dbReference>
<evidence type="ECO:0000313" key="23">
    <source>
        <dbReference type="Proteomes" id="UP000320475"/>
    </source>
</evidence>
<dbReference type="OrthoDB" id="1928at2759"/>
<comment type="similarity">
    <text evidence="3 12">Belongs to the phosphohexose mutase family.</text>
</comment>
<organism evidence="21 22">
    <name type="scientific">Synchytrium endobioticum</name>
    <dbReference type="NCBI Taxonomy" id="286115"/>
    <lineage>
        <taxon>Eukaryota</taxon>
        <taxon>Fungi</taxon>
        <taxon>Fungi incertae sedis</taxon>
        <taxon>Chytridiomycota</taxon>
        <taxon>Chytridiomycota incertae sedis</taxon>
        <taxon>Chytridiomycetes</taxon>
        <taxon>Synchytriales</taxon>
        <taxon>Synchytriaceae</taxon>
        <taxon>Synchytrium</taxon>
    </lineage>
</organism>
<dbReference type="STRING" id="286115.A0A507CZZ5"/>
<dbReference type="FunFam" id="3.30.310.50:FF:000003">
    <property type="entry name" value="Phosphoacetylglucosamine mutase"/>
    <property type="match status" value="1"/>
</dbReference>
<dbReference type="UniPathway" id="UPA00113">
    <property type="reaction ID" value="UER00530"/>
</dbReference>
<accession>A0A507CZZ5</accession>
<dbReference type="Proteomes" id="UP000320475">
    <property type="component" value="Unassembled WGS sequence"/>
</dbReference>
<feature type="domain" description="Alpha-D-phosphohexomutase alpha/beta/alpha" evidence="17">
    <location>
        <begin position="55"/>
        <end position="86"/>
    </location>
</feature>
<comment type="caution">
    <text evidence="21">The sequence shown here is derived from an EMBL/GenBank/DDBJ whole genome shotgun (WGS) entry which is preliminary data.</text>
</comment>
<feature type="binding site" evidence="14">
    <location>
        <begin position="508"/>
        <end position="512"/>
    </location>
    <ligand>
        <name>substrate</name>
    </ligand>
</feature>
<dbReference type="AlphaFoldDB" id="A0A507CZZ5"/>
<dbReference type="Pfam" id="PF21405">
    <property type="entry name" value="AMG1_II"/>
    <property type="match status" value="1"/>
</dbReference>
<evidence type="ECO:0000259" key="17">
    <source>
        <dbReference type="Pfam" id="PF02878"/>
    </source>
</evidence>
<dbReference type="GO" id="GO:0004610">
    <property type="term" value="F:phosphoacetylglucosamine mutase activity"/>
    <property type="evidence" value="ECO:0007669"/>
    <property type="project" value="UniProtKB-UniRule"/>
</dbReference>
<dbReference type="Pfam" id="PF00408">
    <property type="entry name" value="PGM_PMM_IV"/>
    <property type="match status" value="1"/>
</dbReference>
<protein>
    <recommendedName>
        <fullName evidence="4 12">Phosphoacetylglucosamine mutase</fullName>
        <shortName evidence="12">PAGM</shortName>
        <ecNumber evidence="4 12">5.4.2.3</ecNumber>
    </recommendedName>
    <alternativeName>
        <fullName evidence="11 12">Acetylglucosamine phosphomutase</fullName>
    </alternativeName>
    <alternativeName>
        <fullName evidence="10 12">N-acetylglucosamine-phosphate mutase</fullName>
    </alternativeName>
</protein>
<feature type="domain" description="Phosphoacetylglucosamine mutase AMG1" evidence="19">
    <location>
        <begin position="205"/>
        <end position="286"/>
    </location>
</feature>
<dbReference type="PANTHER" id="PTHR45955:SF1">
    <property type="entry name" value="PHOSPHOACETYLGLUCOSAMINE MUTASE"/>
    <property type="match status" value="1"/>
</dbReference>
<comment type="function">
    <text evidence="12">Catalyzes the conversion of GlcNAc-6-P into GlcNAc-1-P during the synthesis of uridine diphosphate/UDP-GlcNAc, which is a biosynthetic precursor of chitin and also supplies the amino sugars for N-linked oligosaccharides of glycoproteins.</text>
</comment>
<dbReference type="InterPro" id="IPR016066">
    <property type="entry name" value="A-D-PHexomutase_CS"/>
</dbReference>
<feature type="binding site" description="via phosphate group" evidence="15">
    <location>
        <position position="64"/>
    </location>
    <ligand>
        <name>Mg(2+)</name>
        <dbReference type="ChEBI" id="CHEBI:18420"/>
    </ligand>
</feature>
<keyword evidence="6 12" id="KW-0479">Metal-binding</keyword>
<feature type="binding site" evidence="15">
    <location>
        <position position="279"/>
    </location>
    <ligand>
        <name>Mg(2+)</name>
        <dbReference type="ChEBI" id="CHEBI:18420"/>
    </ligand>
</feature>
<evidence type="ECO:0000313" key="22">
    <source>
        <dbReference type="Proteomes" id="UP000317494"/>
    </source>
</evidence>
<dbReference type="VEuPathDB" id="FungiDB:SeMB42_g04249"/>
<evidence type="ECO:0000256" key="11">
    <source>
        <dbReference type="ARBA" id="ARBA00032065"/>
    </source>
</evidence>
<feature type="binding site" evidence="14">
    <location>
        <begin position="383"/>
        <end position="385"/>
    </location>
    <ligand>
        <name>substrate</name>
    </ligand>
</feature>
<proteinExistence type="inferred from homology"/>
<dbReference type="PANTHER" id="PTHR45955">
    <property type="entry name" value="PHOSPHOACETYLGLUCOSAMINE MUTASE"/>
    <property type="match status" value="1"/>
</dbReference>
<dbReference type="FunFam" id="3.40.120.10:FF:000038">
    <property type="entry name" value="Phosphoacetylglucosamine mutase"/>
    <property type="match status" value="1"/>
</dbReference>
<dbReference type="FunFam" id="3.40.120.10:FF:000023">
    <property type="entry name" value="Phosphoacetylglucosamine mutase"/>
    <property type="match status" value="1"/>
</dbReference>
<evidence type="ECO:0000313" key="20">
    <source>
        <dbReference type="EMBL" id="TPX40296.1"/>
    </source>
</evidence>
<keyword evidence="22" id="KW-1185">Reference proteome</keyword>
<name>A0A507CZZ5_9FUNG</name>
<keyword evidence="5" id="KW-0597">Phosphoprotein</keyword>
<evidence type="ECO:0000256" key="9">
    <source>
        <dbReference type="ARBA" id="ARBA00023277"/>
    </source>
</evidence>
<keyword evidence="7 12" id="KW-0460">Magnesium</keyword>
<dbReference type="SUPFAM" id="SSF55957">
    <property type="entry name" value="Phosphoglucomutase, C-terminal domain"/>
    <property type="match status" value="1"/>
</dbReference>
<evidence type="ECO:0000256" key="12">
    <source>
        <dbReference type="PIRNR" id="PIRNR016408"/>
    </source>
</evidence>
<evidence type="ECO:0000313" key="21">
    <source>
        <dbReference type="EMBL" id="TPX44631.1"/>
    </source>
</evidence>
<evidence type="ECO:0000256" key="1">
    <source>
        <dbReference type="ARBA" id="ARBA00000558"/>
    </source>
</evidence>
<dbReference type="Gene3D" id="3.30.310.50">
    <property type="entry name" value="Alpha-D-phosphohexomutase, C-terminal domain"/>
    <property type="match status" value="1"/>
</dbReference>
<feature type="domain" description="Alpha-D-phosphohexomutase C-terminal" evidence="16">
    <location>
        <begin position="483"/>
        <end position="535"/>
    </location>
</feature>
<dbReference type="GO" id="GO:0000287">
    <property type="term" value="F:magnesium ion binding"/>
    <property type="evidence" value="ECO:0007669"/>
    <property type="project" value="InterPro"/>
</dbReference>
<evidence type="ECO:0000256" key="15">
    <source>
        <dbReference type="PIRSR" id="PIRSR016408-3"/>
    </source>
</evidence>
<evidence type="ECO:0000256" key="4">
    <source>
        <dbReference type="ARBA" id="ARBA00012731"/>
    </source>
</evidence>
<feature type="binding site" evidence="14">
    <location>
        <position position="517"/>
    </location>
    <ligand>
        <name>substrate</name>
    </ligand>
</feature>
<evidence type="ECO:0000256" key="3">
    <source>
        <dbReference type="ARBA" id="ARBA00010231"/>
    </source>
</evidence>
<feature type="binding site" evidence="15">
    <location>
        <position position="281"/>
    </location>
    <ligand>
        <name>Mg(2+)</name>
        <dbReference type="ChEBI" id="CHEBI:18420"/>
    </ligand>
</feature>
<dbReference type="InterPro" id="IPR005843">
    <property type="entry name" value="A-D-PHexomutase_C"/>
</dbReference>
<dbReference type="PIRSF" id="PIRSF016408">
    <property type="entry name" value="PAGM"/>
    <property type="match status" value="1"/>
</dbReference>
<evidence type="ECO:0000256" key="5">
    <source>
        <dbReference type="ARBA" id="ARBA00022553"/>
    </source>
</evidence>
<sequence length="557" mass="59619">MDTAHVLAAASKHPRPEVTFTYGTAGFRMHADKMDSIMFRVGLLAVLRSKSHHGRVIGVMVTASHNPEDDNGVKLVEPFGEMLAQDWEVYATQLANALTDDGLINAINGVISKESISMSADARVVIGHDTRPSCAALLASLQDGVEALGGGLIKAGLTTTPQLHYLTRCLNTAGTPDAYGDPTEAGYFAKLSDAYKRIVSKNPPQAPLTVDAANGVGAPMMKKLIVAIGSPYLRAEIINDAINVKGKLNFECGADLVKVNQRPPVGIDLVVGKRYCSLDGDADRLVYYYKSEDGKFRLLDGDKIAALAAAFIIDLVRKANVKITRNDGATSDVHVGLVQTAYANGSATAYIKSALNVPVVFTPTGVKHLHHEAKHFDVGVYFEANGHGTVLFSHDAICSFKSSKGDTAEAQDALVTLVALTDLINQTVGDALSDLLMVEAILACKNWSLADWDAGYTDLPSRQEKVKVSDRLAFVAVNADTELAKPEGLQAKINAQVSKFQNGRSFVRPSGTEDVVRVYAEADTQQNADLLANTICGIVFDLYGGVGDRPTKFVKAQ</sequence>
<dbReference type="PROSITE" id="PS00710">
    <property type="entry name" value="PGM_PMM"/>
    <property type="match status" value="1"/>
</dbReference>
<feature type="domain" description="Alpha-D-phosphohexomutase alpha/beta/alpha" evidence="17">
    <location>
        <begin position="105"/>
        <end position="174"/>
    </location>
</feature>
<dbReference type="GO" id="GO:0005975">
    <property type="term" value="P:carbohydrate metabolic process"/>
    <property type="evidence" value="ECO:0007669"/>
    <property type="project" value="InterPro"/>
</dbReference>
<dbReference type="InterPro" id="IPR036900">
    <property type="entry name" value="A-D-PHexomutase_C_sf"/>
</dbReference>
<comment type="catalytic activity">
    <reaction evidence="1 12">
        <text>N-acetyl-alpha-D-glucosamine 1-phosphate = N-acetyl-D-glucosamine 6-phosphate</text>
        <dbReference type="Rhea" id="RHEA:23804"/>
        <dbReference type="ChEBI" id="CHEBI:57513"/>
        <dbReference type="ChEBI" id="CHEBI:57776"/>
        <dbReference type="EC" id="5.4.2.3"/>
    </reaction>
</comment>
<dbReference type="Pfam" id="PF02878">
    <property type="entry name" value="PGM_PMM_I"/>
    <property type="match status" value="2"/>
</dbReference>
<feature type="active site" description="Phosphoserine intermediate" evidence="13">
    <location>
        <position position="64"/>
    </location>
</feature>
<dbReference type="EMBL" id="QEAN01000168">
    <property type="protein sequence ID" value="TPX44631.1"/>
    <property type="molecule type" value="Genomic_DNA"/>
</dbReference>
<evidence type="ECO:0000256" key="8">
    <source>
        <dbReference type="ARBA" id="ARBA00023235"/>
    </source>
</evidence>
<dbReference type="EMBL" id="QEAM01000400">
    <property type="protein sequence ID" value="TPX40296.1"/>
    <property type="molecule type" value="Genomic_DNA"/>
</dbReference>
<dbReference type="SUPFAM" id="SSF53738">
    <property type="entry name" value="Phosphoglucomutase, first 3 domains"/>
    <property type="match status" value="4"/>
</dbReference>
<dbReference type="InterPro" id="IPR005844">
    <property type="entry name" value="A-D-PHexomutase_a/b/a-I"/>
</dbReference>
<evidence type="ECO:0000259" key="16">
    <source>
        <dbReference type="Pfam" id="PF00408"/>
    </source>
</evidence>
<evidence type="ECO:0000259" key="18">
    <source>
        <dbReference type="Pfam" id="PF21404"/>
    </source>
</evidence>
<evidence type="ECO:0000256" key="14">
    <source>
        <dbReference type="PIRSR" id="PIRSR016408-2"/>
    </source>
</evidence>
<evidence type="ECO:0000256" key="6">
    <source>
        <dbReference type="ARBA" id="ARBA00022723"/>
    </source>
</evidence>